<dbReference type="AlphaFoldDB" id="A0A484L5E3"/>
<organism evidence="1 2">
    <name type="scientific">Cuscuta campestris</name>
    <dbReference type="NCBI Taxonomy" id="132261"/>
    <lineage>
        <taxon>Eukaryota</taxon>
        <taxon>Viridiplantae</taxon>
        <taxon>Streptophyta</taxon>
        <taxon>Embryophyta</taxon>
        <taxon>Tracheophyta</taxon>
        <taxon>Spermatophyta</taxon>
        <taxon>Magnoliopsida</taxon>
        <taxon>eudicotyledons</taxon>
        <taxon>Gunneridae</taxon>
        <taxon>Pentapetalae</taxon>
        <taxon>asterids</taxon>
        <taxon>lamiids</taxon>
        <taxon>Solanales</taxon>
        <taxon>Convolvulaceae</taxon>
        <taxon>Cuscuteae</taxon>
        <taxon>Cuscuta</taxon>
        <taxon>Cuscuta subgen. Grammica</taxon>
        <taxon>Cuscuta sect. Cleistogrammica</taxon>
    </lineage>
</organism>
<dbReference type="EMBL" id="OOIL02001024">
    <property type="protein sequence ID" value="VFQ71546.1"/>
    <property type="molecule type" value="Genomic_DNA"/>
</dbReference>
<protein>
    <submittedName>
        <fullName evidence="1">Uncharacterized protein</fullName>
    </submittedName>
</protein>
<accession>A0A484L5E3</accession>
<keyword evidence="2" id="KW-1185">Reference proteome</keyword>
<proteinExistence type="predicted"/>
<name>A0A484L5E3_9ASTE</name>
<evidence type="ECO:0000313" key="2">
    <source>
        <dbReference type="Proteomes" id="UP000595140"/>
    </source>
</evidence>
<evidence type="ECO:0000313" key="1">
    <source>
        <dbReference type="EMBL" id="VFQ71546.1"/>
    </source>
</evidence>
<gene>
    <name evidence="1" type="ORF">CCAM_LOCUS13322</name>
</gene>
<dbReference type="Proteomes" id="UP000595140">
    <property type="component" value="Unassembled WGS sequence"/>
</dbReference>
<reference evidence="1 2" key="1">
    <citation type="submission" date="2018-04" db="EMBL/GenBank/DDBJ databases">
        <authorList>
            <person name="Vogel A."/>
        </authorList>
    </citation>
    <scope>NUCLEOTIDE SEQUENCE [LARGE SCALE GENOMIC DNA]</scope>
</reference>
<sequence length="213" mass="23122">MDDALGKLLGVLKNIFYGRAEFHEGVCIAYDHVDEILKALHLFRHLLGLPYSDSDLFVFNVNISCAIQDLVRDPLIALSQVSLEFASFKTKMMDAIRNLLGIPIAPPDLAPTTTLHNPTSKDMESVERTVHNSMRVPEVVDDGVSVEGIVNAFPSDLVVVDTPVDAPGKGEAAKDQTLSNVIITCSLVPSSKTAQVADVNYTQADISLSFDII</sequence>